<keyword evidence="3" id="KW-1185">Reference proteome</keyword>
<evidence type="ECO:0000256" key="1">
    <source>
        <dbReference type="SAM" id="MobiDB-lite"/>
    </source>
</evidence>
<organism evidence="2 3">
    <name type="scientific">Pleurodeles waltl</name>
    <name type="common">Iberian ribbed newt</name>
    <dbReference type="NCBI Taxonomy" id="8319"/>
    <lineage>
        <taxon>Eukaryota</taxon>
        <taxon>Metazoa</taxon>
        <taxon>Chordata</taxon>
        <taxon>Craniata</taxon>
        <taxon>Vertebrata</taxon>
        <taxon>Euteleostomi</taxon>
        <taxon>Amphibia</taxon>
        <taxon>Batrachia</taxon>
        <taxon>Caudata</taxon>
        <taxon>Salamandroidea</taxon>
        <taxon>Salamandridae</taxon>
        <taxon>Pleurodelinae</taxon>
        <taxon>Pleurodeles</taxon>
    </lineage>
</organism>
<reference evidence="2" key="1">
    <citation type="journal article" date="2022" name="bioRxiv">
        <title>Sequencing and chromosome-scale assembly of the giantPleurodeles waltlgenome.</title>
        <authorList>
            <person name="Brown T."/>
            <person name="Elewa A."/>
            <person name="Iarovenko S."/>
            <person name="Subramanian E."/>
            <person name="Araus A.J."/>
            <person name="Petzold A."/>
            <person name="Susuki M."/>
            <person name="Suzuki K.-i.T."/>
            <person name="Hayashi T."/>
            <person name="Toyoda A."/>
            <person name="Oliveira C."/>
            <person name="Osipova E."/>
            <person name="Leigh N.D."/>
            <person name="Simon A."/>
            <person name="Yun M.H."/>
        </authorList>
    </citation>
    <scope>NUCLEOTIDE SEQUENCE</scope>
    <source>
        <strain evidence="2">20211129_DDA</strain>
        <tissue evidence="2">Liver</tissue>
    </source>
</reference>
<evidence type="ECO:0000313" key="3">
    <source>
        <dbReference type="Proteomes" id="UP001066276"/>
    </source>
</evidence>
<dbReference type="Proteomes" id="UP001066276">
    <property type="component" value="Chromosome 6"/>
</dbReference>
<evidence type="ECO:0000313" key="2">
    <source>
        <dbReference type="EMBL" id="KAJ1140171.1"/>
    </source>
</evidence>
<sequence>MPGADTNNKSELGGRSKNVDVESGVGGARQRSMEDGNDRNGVKEGEFEYPDAAAKEQSRVIIADELTPGKPVIL</sequence>
<dbReference type="AlphaFoldDB" id="A0AAV7QLI1"/>
<name>A0AAV7QLI1_PLEWA</name>
<feature type="compositionally biased region" description="Polar residues" evidence="1">
    <location>
        <begin position="1"/>
        <end position="10"/>
    </location>
</feature>
<proteinExistence type="predicted"/>
<comment type="caution">
    <text evidence="2">The sequence shown here is derived from an EMBL/GenBank/DDBJ whole genome shotgun (WGS) entry which is preliminary data.</text>
</comment>
<protein>
    <submittedName>
        <fullName evidence="2">Uncharacterized protein</fullName>
    </submittedName>
</protein>
<dbReference type="EMBL" id="JANPWB010000010">
    <property type="protein sequence ID" value="KAJ1140171.1"/>
    <property type="molecule type" value="Genomic_DNA"/>
</dbReference>
<gene>
    <name evidence="2" type="ORF">NDU88_006531</name>
</gene>
<feature type="region of interest" description="Disordered" evidence="1">
    <location>
        <begin position="1"/>
        <end position="52"/>
    </location>
</feature>
<feature type="compositionally biased region" description="Basic and acidic residues" evidence="1">
    <location>
        <begin position="31"/>
        <end position="46"/>
    </location>
</feature>
<accession>A0AAV7QLI1</accession>